<dbReference type="GO" id="GO:0000786">
    <property type="term" value="C:nucleosome"/>
    <property type="evidence" value="ECO:0007669"/>
    <property type="project" value="InterPro"/>
</dbReference>
<reference evidence="4 5" key="1">
    <citation type="submission" date="2018-10" db="EMBL/GenBank/DDBJ databases">
        <title>Draft genome sequence of the microsporidian Tubulinosema ratisbonensis.</title>
        <authorList>
            <person name="Polonais V."/>
            <person name="Peyretaillade E."/>
            <person name="Niehus S."/>
            <person name="Wawrzyniak I."/>
            <person name="Franchet A."/>
            <person name="Gaspin C."/>
            <person name="Reichstadt M."/>
            <person name="Belser C."/>
            <person name="Labadie K."/>
            <person name="Delbac F."/>
            <person name="Ferrandon D."/>
        </authorList>
    </citation>
    <scope>NUCLEOTIDE SEQUENCE [LARGE SCALE GENOMIC DNA]</scope>
    <source>
        <strain evidence="4 5">Franzen</strain>
    </source>
</reference>
<dbReference type="VEuPathDB" id="MicrosporidiaDB:TUBRATIS_005150"/>
<gene>
    <name evidence="4" type="ORF">TUBRATIS_005150</name>
</gene>
<proteinExistence type="inferred from homology"/>
<evidence type="ECO:0000313" key="4">
    <source>
        <dbReference type="EMBL" id="RVD92960.1"/>
    </source>
</evidence>
<dbReference type="EMBL" id="RCSS01000112">
    <property type="protein sequence ID" value="RVD92960.1"/>
    <property type="molecule type" value="Genomic_DNA"/>
</dbReference>
<protein>
    <submittedName>
        <fullName evidence="4">Histone superfamily protein</fullName>
    </submittedName>
</protein>
<sequence>MKKGQKAPASKKPVGVGKAPSSQGTPGTGESKPKKREVESTPYYLMFRTAAKKIVKNARPQNPLQAATITMNVVSQLIPHFIDLIAAKALDLVEYTNRETIGYKEIQRAVDLLFPGEFASFIKSEFEGRIEKQQKKSENK</sequence>
<comment type="similarity">
    <text evidence="1">Belongs to the histone H2B family.</text>
</comment>
<dbReference type="InterPro" id="IPR000558">
    <property type="entry name" value="Histone_H2B"/>
</dbReference>
<evidence type="ECO:0000259" key="3">
    <source>
        <dbReference type="Pfam" id="PF00808"/>
    </source>
</evidence>
<name>A0A437AP66_9MICR</name>
<dbReference type="PRINTS" id="PR00621">
    <property type="entry name" value="HISTONEH2B"/>
</dbReference>
<evidence type="ECO:0000313" key="5">
    <source>
        <dbReference type="Proteomes" id="UP000282876"/>
    </source>
</evidence>
<dbReference type="GO" id="GO:0003677">
    <property type="term" value="F:DNA binding"/>
    <property type="evidence" value="ECO:0007669"/>
    <property type="project" value="InterPro"/>
</dbReference>
<dbReference type="AlphaFoldDB" id="A0A437AP66"/>
<dbReference type="InterPro" id="IPR009072">
    <property type="entry name" value="Histone-fold"/>
</dbReference>
<accession>A0A437AP66</accession>
<dbReference type="Gene3D" id="1.10.20.10">
    <property type="entry name" value="Histone, subunit A"/>
    <property type="match status" value="1"/>
</dbReference>
<evidence type="ECO:0000256" key="1">
    <source>
        <dbReference type="ARBA" id="ARBA00006846"/>
    </source>
</evidence>
<dbReference type="OrthoDB" id="2191729at2759"/>
<organism evidence="4 5">
    <name type="scientific">Tubulinosema ratisbonensis</name>
    <dbReference type="NCBI Taxonomy" id="291195"/>
    <lineage>
        <taxon>Eukaryota</taxon>
        <taxon>Fungi</taxon>
        <taxon>Fungi incertae sedis</taxon>
        <taxon>Microsporidia</taxon>
        <taxon>Tubulinosematoidea</taxon>
        <taxon>Tubulinosematidae</taxon>
        <taxon>Tubulinosema</taxon>
    </lineage>
</organism>
<dbReference type="Pfam" id="PF00808">
    <property type="entry name" value="CBFD_NFYB_HMF"/>
    <property type="match status" value="1"/>
</dbReference>
<keyword evidence="5" id="KW-1185">Reference proteome</keyword>
<evidence type="ECO:0000256" key="2">
    <source>
        <dbReference type="SAM" id="MobiDB-lite"/>
    </source>
</evidence>
<dbReference type="Proteomes" id="UP000282876">
    <property type="component" value="Unassembled WGS sequence"/>
</dbReference>
<dbReference type="SUPFAM" id="SSF47113">
    <property type="entry name" value="Histone-fold"/>
    <property type="match status" value="1"/>
</dbReference>
<dbReference type="GO" id="GO:0046982">
    <property type="term" value="F:protein heterodimerization activity"/>
    <property type="evidence" value="ECO:0007669"/>
    <property type="project" value="InterPro"/>
</dbReference>
<feature type="region of interest" description="Disordered" evidence="2">
    <location>
        <begin position="1"/>
        <end position="39"/>
    </location>
</feature>
<dbReference type="STRING" id="291195.A0A437AP66"/>
<dbReference type="InterPro" id="IPR003958">
    <property type="entry name" value="CBFA_NFYB_domain"/>
</dbReference>
<comment type="caution">
    <text evidence="4">The sequence shown here is derived from an EMBL/GenBank/DDBJ whole genome shotgun (WGS) entry which is preliminary data.</text>
</comment>
<feature type="domain" description="Transcription factor CBF/NF-Y/archaeal histone" evidence="3">
    <location>
        <begin position="52"/>
        <end position="110"/>
    </location>
</feature>
<dbReference type="GO" id="GO:0030527">
    <property type="term" value="F:structural constituent of chromatin"/>
    <property type="evidence" value="ECO:0007669"/>
    <property type="project" value="InterPro"/>
</dbReference>